<name>A0A8S1HFC9_9PELO</name>
<comment type="caution">
    <text evidence="1">The sequence shown here is derived from an EMBL/GenBank/DDBJ whole genome shotgun (WGS) entry which is preliminary data.</text>
</comment>
<gene>
    <name evidence="1" type="ORF">CAUJ_LOCUS9631</name>
</gene>
<organism evidence="1 2">
    <name type="scientific">Caenorhabditis auriculariae</name>
    <dbReference type="NCBI Taxonomy" id="2777116"/>
    <lineage>
        <taxon>Eukaryota</taxon>
        <taxon>Metazoa</taxon>
        <taxon>Ecdysozoa</taxon>
        <taxon>Nematoda</taxon>
        <taxon>Chromadorea</taxon>
        <taxon>Rhabditida</taxon>
        <taxon>Rhabditina</taxon>
        <taxon>Rhabditomorpha</taxon>
        <taxon>Rhabditoidea</taxon>
        <taxon>Rhabditidae</taxon>
        <taxon>Peloderinae</taxon>
        <taxon>Caenorhabditis</taxon>
    </lineage>
</organism>
<reference evidence="1" key="1">
    <citation type="submission" date="2020-10" db="EMBL/GenBank/DDBJ databases">
        <authorList>
            <person name="Kikuchi T."/>
        </authorList>
    </citation>
    <scope>NUCLEOTIDE SEQUENCE</scope>
    <source>
        <strain evidence="1">NKZ352</strain>
    </source>
</reference>
<dbReference type="Proteomes" id="UP000835052">
    <property type="component" value="Unassembled WGS sequence"/>
</dbReference>
<protein>
    <submittedName>
        <fullName evidence="1">Uncharacterized protein</fullName>
    </submittedName>
</protein>
<evidence type="ECO:0000313" key="1">
    <source>
        <dbReference type="EMBL" id="CAD6193712.1"/>
    </source>
</evidence>
<evidence type="ECO:0000313" key="2">
    <source>
        <dbReference type="Proteomes" id="UP000835052"/>
    </source>
</evidence>
<dbReference type="AlphaFoldDB" id="A0A8S1HFC9"/>
<keyword evidence="2" id="KW-1185">Reference proteome</keyword>
<dbReference type="EMBL" id="CAJGYM010000037">
    <property type="protein sequence ID" value="CAD6193712.1"/>
    <property type="molecule type" value="Genomic_DNA"/>
</dbReference>
<proteinExistence type="predicted"/>
<accession>A0A8S1HFC9</accession>
<sequence length="85" mass="9087">MQRVCGVPQTLDFGLVVQEALFPLAHGFGATRSKGQEVPERALPTIGRVSGKVHNCPAFVHPSDGCCYTANYSDAIGVSISWSPR</sequence>